<dbReference type="AlphaFoldDB" id="A0A0C5JJY0"/>
<reference evidence="1 2" key="1">
    <citation type="journal article" date="2015" name="Genome Announc.">
        <title>Complete Genome Sequence of a Novel Bacterium within the Family Rhodocyclaceae That Degrades Polycyclic Aromatic Hydrocarbons.</title>
        <authorList>
            <person name="Singleton D.R."/>
            <person name="Dickey A.N."/>
            <person name="Scholl E.H."/>
            <person name="Wright F.A."/>
            <person name="Aitken M.D."/>
        </authorList>
    </citation>
    <scope>NUCLEOTIDE SEQUENCE [LARGE SCALE GENOMIC DNA]</scope>
    <source>
        <strain evidence="2">PG1-Ca6</strain>
    </source>
</reference>
<proteinExistence type="predicted"/>
<dbReference type="EMBL" id="CP010554">
    <property type="protein sequence ID" value="AJP47636.1"/>
    <property type="molecule type" value="Genomic_DNA"/>
</dbReference>
<gene>
    <name evidence="1" type="ORF">PG1C_02480</name>
</gene>
<keyword evidence="2" id="KW-1185">Reference proteome</keyword>
<protein>
    <submittedName>
        <fullName evidence="1">Uncharacterized protein</fullName>
    </submittedName>
</protein>
<evidence type="ECO:0000313" key="2">
    <source>
        <dbReference type="Proteomes" id="UP000061603"/>
    </source>
</evidence>
<organism evidence="1 2">
    <name type="scientific">Rugosibacter aromaticivorans</name>
    <dbReference type="NCBI Taxonomy" id="1565605"/>
    <lineage>
        <taxon>Bacteria</taxon>
        <taxon>Pseudomonadati</taxon>
        <taxon>Pseudomonadota</taxon>
        <taxon>Betaproteobacteria</taxon>
        <taxon>Nitrosomonadales</taxon>
        <taxon>Sterolibacteriaceae</taxon>
        <taxon>Rugosibacter</taxon>
    </lineage>
</organism>
<evidence type="ECO:0000313" key="1">
    <source>
        <dbReference type="EMBL" id="AJP47636.1"/>
    </source>
</evidence>
<name>A0A0C5JJY0_9PROT</name>
<dbReference type="Proteomes" id="UP000061603">
    <property type="component" value="Chromosome"/>
</dbReference>
<accession>A0A0C5JJY0</accession>
<dbReference type="HOGENOM" id="CLU_2901212_0_0_4"/>
<sequence>MRHVIRSAHACMAVESSATGRHLEIQALHEGGRNRDDAESTAPGSTTLAVIQLTSLPMTVVK</sequence>
<dbReference type="KEGG" id="rbu:PG1C_02480"/>